<name>A0A3N0GU51_9ACTN</name>
<keyword evidence="1" id="KW-0489">Methyltransferase</keyword>
<evidence type="ECO:0000313" key="1">
    <source>
        <dbReference type="EMBL" id="RNM15949.1"/>
    </source>
</evidence>
<dbReference type="OrthoDB" id="3366024at2"/>
<dbReference type="GO" id="GO:0032259">
    <property type="term" value="P:methylation"/>
    <property type="evidence" value="ECO:0007669"/>
    <property type="project" value="UniProtKB-KW"/>
</dbReference>
<keyword evidence="2" id="KW-1185">Reference proteome</keyword>
<evidence type="ECO:0000313" key="2">
    <source>
        <dbReference type="Proteomes" id="UP000279994"/>
    </source>
</evidence>
<dbReference type="Gene3D" id="3.40.50.150">
    <property type="entry name" value="Vaccinia Virus protein VP39"/>
    <property type="match status" value="1"/>
</dbReference>
<reference evidence="1 2" key="1">
    <citation type="submission" date="2018-11" db="EMBL/GenBank/DDBJ databases">
        <authorList>
            <person name="Li F."/>
        </authorList>
    </citation>
    <scope>NUCLEOTIDE SEQUENCE [LARGE SCALE GENOMIC DNA]</scope>
    <source>
        <strain evidence="1 2">Gsoil 818</strain>
    </source>
</reference>
<dbReference type="CDD" id="cd02440">
    <property type="entry name" value="AdoMet_MTases"/>
    <property type="match status" value="1"/>
</dbReference>
<comment type="caution">
    <text evidence="1">The sequence shown here is derived from an EMBL/GenBank/DDBJ whole genome shotgun (WGS) entry which is preliminary data.</text>
</comment>
<sequence length="241" mass="25368">MERPLERRAATRTAVVWEACRRLLETGSEAQTVLDIGGGTGGFAVRVAELGHRVTVVDPSPDALAALDRRARERGVADLVSGLQGDLAGVIDLLPAGGADLVLCHDVLDLVDDPLDALAVIGRLLRPGGALSLLVPQRHAAVVGRAMAGHFALARELLDGGAHPGEQEHRFTADEVRSLLADAGFTLAEIHAVRVFTDLVPSALLDLEPGAVEGLLELERAVADRPEYLTLAAQVHAVATH</sequence>
<proteinExistence type="predicted"/>
<dbReference type="InterPro" id="IPR029063">
    <property type="entry name" value="SAM-dependent_MTases_sf"/>
</dbReference>
<accession>A0A3N0GU51</accession>
<organism evidence="1 2">
    <name type="scientific">Nocardioides pocheonensis</name>
    <dbReference type="NCBI Taxonomy" id="661485"/>
    <lineage>
        <taxon>Bacteria</taxon>
        <taxon>Bacillati</taxon>
        <taxon>Actinomycetota</taxon>
        <taxon>Actinomycetes</taxon>
        <taxon>Propionibacteriales</taxon>
        <taxon>Nocardioidaceae</taxon>
        <taxon>Nocardioides</taxon>
    </lineage>
</organism>
<dbReference type="GO" id="GO:0008168">
    <property type="term" value="F:methyltransferase activity"/>
    <property type="evidence" value="ECO:0007669"/>
    <property type="project" value="UniProtKB-KW"/>
</dbReference>
<dbReference type="AlphaFoldDB" id="A0A3N0GU51"/>
<dbReference type="PANTHER" id="PTHR43861">
    <property type="entry name" value="TRANS-ACONITATE 2-METHYLTRANSFERASE-RELATED"/>
    <property type="match status" value="1"/>
</dbReference>
<dbReference type="Pfam" id="PF13489">
    <property type="entry name" value="Methyltransf_23"/>
    <property type="match status" value="1"/>
</dbReference>
<dbReference type="SUPFAM" id="SSF53335">
    <property type="entry name" value="S-adenosyl-L-methionine-dependent methyltransferases"/>
    <property type="match status" value="1"/>
</dbReference>
<dbReference type="Proteomes" id="UP000279994">
    <property type="component" value="Unassembled WGS sequence"/>
</dbReference>
<dbReference type="EMBL" id="RJSF01000019">
    <property type="protein sequence ID" value="RNM15949.1"/>
    <property type="molecule type" value="Genomic_DNA"/>
</dbReference>
<keyword evidence="1" id="KW-0808">Transferase</keyword>
<gene>
    <name evidence="1" type="ORF">EFL26_07240</name>
</gene>
<protein>
    <submittedName>
        <fullName evidence="1">Methyltransferase domain-containing protein</fullName>
    </submittedName>
</protein>
<dbReference type="RefSeq" id="WP_123222203.1">
    <property type="nucleotide sequence ID" value="NZ_RJSF01000019.1"/>
</dbReference>